<dbReference type="RefSeq" id="WP_002917265.1">
    <property type="nucleotide sequence ID" value="NZ_GL878559.1"/>
</dbReference>
<dbReference type="PATRIC" id="fig|888818.3.peg.690"/>
<dbReference type="AlphaFoldDB" id="F2CD02"/>
<dbReference type="EMBL" id="AFBE01000003">
    <property type="protein sequence ID" value="EGF19710.1"/>
    <property type="molecule type" value="Genomic_DNA"/>
</dbReference>
<name>F2CD02_STRSA</name>
<protein>
    <recommendedName>
        <fullName evidence="1">TIR domain-containing protein</fullName>
    </recommendedName>
</protein>
<dbReference type="Pfam" id="PF13676">
    <property type="entry name" value="TIR_2"/>
    <property type="match status" value="1"/>
</dbReference>
<reference evidence="2 3" key="1">
    <citation type="submission" date="2011-02" db="EMBL/GenBank/DDBJ databases">
        <authorList>
            <person name="Muzny D."/>
            <person name="Qin X."/>
            <person name="Deng J."/>
            <person name="Jiang H."/>
            <person name="Liu Y."/>
            <person name="Qu J."/>
            <person name="Song X.-Z."/>
            <person name="Zhang L."/>
            <person name="Thornton R."/>
            <person name="Coyle M."/>
            <person name="Francisco L."/>
            <person name="Jackson L."/>
            <person name="Javaid M."/>
            <person name="Korchina V."/>
            <person name="Kovar C."/>
            <person name="Mata R."/>
            <person name="Mathew T."/>
            <person name="Ngo R."/>
            <person name="Nguyen L."/>
            <person name="Nguyen N."/>
            <person name="Okwuonu G."/>
            <person name="Ongeri F."/>
            <person name="Pham C."/>
            <person name="Simmons D."/>
            <person name="Wilczek-Boney K."/>
            <person name="Hale W."/>
            <person name="Jakkamsetti A."/>
            <person name="Pham P."/>
            <person name="Ruth R."/>
            <person name="San Lucas F."/>
            <person name="Warren J."/>
            <person name="Zhang J."/>
            <person name="Zhao Z."/>
            <person name="Zhou C."/>
            <person name="Zhu D."/>
            <person name="Lee S."/>
            <person name="Bess C."/>
            <person name="Blankenburg K."/>
            <person name="Forbes L."/>
            <person name="Fu Q."/>
            <person name="Gubbala S."/>
            <person name="Hirani K."/>
            <person name="Jayaseelan J.C."/>
            <person name="Lara F."/>
            <person name="Munidasa M."/>
            <person name="Palculict T."/>
            <person name="Patil S."/>
            <person name="Pu L.-L."/>
            <person name="Saada N."/>
            <person name="Tang L."/>
            <person name="Weissenberger G."/>
            <person name="Zhu Y."/>
            <person name="Hemphill L."/>
            <person name="Shang Y."/>
            <person name="Youmans B."/>
            <person name="Ayvaz T."/>
            <person name="Ross M."/>
            <person name="Santibanez J."/>
            <person name="Aqrawi P."/>
            <person name="Gross S."/>
            <person name="Joshi V."/>
            <person name="Fowler G."/>
            <person name="Nazareth L."/>
            <person name="Reid J."/>
            <person name="Worley K."/>
            <person name="Petrosino J."/>
            <person name="Highlander S."/>
            <person name="Gibbs R."/>
        </authorList>
    </citation>
    <scope>NUCLEOTIDE SEQUENCE [LARGE SCALE GENOMIC DNA]</scope>
    <source>
        <strain evidence="2 3">SK408</strain>
    </source>
</reference>
<evidence type="ECO:0000313" key="3">
    <source>
        <dbReference type="Proteomes" id="UP000004826"/>
    </source>
</evidence>
<dbReference type="Gene3D" id="3.40.50.10140">
    <property type="entry name" value="Toll/interleukin-1 receptor homology (TIR) domain"/>
    <property type="match status" value="1"/>
</dbReference>
<evidence type="ECO:0000259" key="1">
    <source>
        <dbReference type="PROSITE" id="PS50104"/>
    </source>
</evidence>
<gene>
    <name evidence="2" type="ORF">HMPREF9391_0712</name>
</gene>
<proteinExistence type="predicted"/>
<dbReference type="GO" id="GO:0007165">
    <property type="term" value="P:signal transduction"/>
    <property type="evidence" value="ECO:0007669"/>
    <property type="project" value="InterPro"/>
</dbReference>
<dbReference type="HOGENOM" id="CLU_059381_1_0_9"/>
<dbReference type="PROSITE" id="PS50104">
    <property type="entry name" value="TIR"/>
    <property type="match status" value="1"/>
</dbReference>
<evidence type="ECO:0000313" key="2">
    <source>
        <dbReference type="EMBL" id="EGF19710.1"/>
    </source>
</evidence>
<dbReference type="InterPro" id="IPR000157">
    <property type="entry name" value="TIR_dom"/>
</dbReference>
<accession>F2CD02</accession>
<feature type="domain" description="TIR" evidence="1">
    <location>
        <begin position="247"/>
        <end position="388"/>
    </location>
</feature>
<dbReference type="Proteomes" id="UP000004826">
    <property type="component" value="Unassembled WGS sequence"/>
</dbReference>
<comment type="caution">
    <text evidence="2">The sequence shown here is derived from an EMBL/GenBank/DDBJ whole genome shotgun (WGS) entry which is preliminary data.</text>
</comment>
<dbReference type="SUPFAM" id="SSF52200">
    <property type="entry name" value="Toll/Interleukin receptor TIR domain"/>
    <property type="match status" value="1"/>
</dbReference>
<sequence length="388" mass="46939">MGKVMRQYNEFYIKLQKEFKLAHNMTIEAMPAKFSNKDYVKKFIYMFPDKISRLIIERNYWYGKRIIKKNLVKIQSKRMSLETNDFILETSKYIRRQVRKNILSIEERKTQADEIRKKSLAKLKLQTIKRKKSLDYIQEINPSYLEHYRKRFFKTHDLHERLEIIRELSKYDSKEVHNFFYAINGHVRNQSLKKEVQSYFQSLSLPFRLSRKKKGKTNFIDNEIVTNRKGPEELKKRLYIDDLEKIKKFDIFLSHNSQDEEKIITFYKKLNKNGQVVYIDWVNDKYDLKREWCNTSTVDIIKERIKQSDVFVLYFSSKTLNSQWCAWELGYADGIGKKICIYFSEKIDRTIIPKFYSIYPELHLSENITIEVDKQSSIIFNDWKNRSS</sequence>
<dbReference type="InterPro" id="IPR035897">
    <property type="entry name" value="Toll_tir_struct_dom_sf"/>
</dbReference>
<organism evidence="2 3">
    <name type="scientific">Streptococcus sanguinis SK408</name>
    <dbReference type="NCBI Taxonomy" id="888818"/>
    <lineage>
        <taxon>Bacteria</taxon>
        <taxon>Bacillati</taxon>
        <taxon>Bacillota</taxon>
        <taxon>Bacilli</taxon>
        <taxon>Lactobacillales</taxon>
        <taxon>Streptococcaceae</taxon>
        <taxon>Streptococcus</taxon>
    </lineage>
</organism>